<reference evidence="2 3" key="1">
    <citation type="journal article" date="2014" name="Nat. Genet.">
        <title>Genome sequence of the hot pepper provides insights into the evolution of pungency in Capsicum species.</title>
        <authorList>
            <person name="Kim S."/>
            <person name="Park M."/>
            <person name="Yeom S.I."/>
            <person name="Kim Y.M."/>
            <person name="Lee J.M."/>
            <person name="Lee H.A."/>
            <person name="Seo E."/>
            <person name="Choi J."/>
            <person name="Cheong K."/>
            <person name="Kim K.T."/>
            <person name="Jung K."/>
            <person name="Lee G.W."/>
            <person name="Oh S.K."/>
            <person name="Bae C."/>
            <person name="Kim S.B."/>
            <person name="Lee H.Y."/>
            <person name="Kim S.Y."/>
            <person name="Kim M.S."/>
            <person name="Kang B.C."/>
            <person name="Jo Y.D."/>
            <person name="Yang H.B."/>
            <person name="Jeong H.J."/>
            <person name="Kang W.H."/>
            <person name="Kwon J.K."/>
            <person name="Shin C."/>
            <person name="Lim J.Y."/>
            <person name="Park J.H."/>
            <person name="Huh J.H."/>
            <person name="Kim J.S."/>
            <person name="Kim B.D."/>
            <person name="Cohen O."/>
            <person name="Paran I."/>
            <person name="Suh M.C."/>
            <person name="Lee S.B."/>
            <person name="Kim Y.K."/>
            <person name="Shin Y."/>
            <person name="Noh S.J."/>
            <person name="Park J."/>
            <person name="Seo Y.S."/>
            <person name="Kwon S.Y."/>
            <person name="Kim H.A."/>
            <person name="Park J.M."/>
            <person name="Kim H.J."/>
            <person name="Choi S.B."/>
            <person name="Bosland P.W."/>
            <person name="Reeves G."/>
            <person name="Jo S.H."/>
            <person name="Lee B.W."/>
            <person name="Cho H.T."/>
            <person name="Choi H.S."/>
            <person name="Lee M.S."/>
            <person name="Yu Y."/>
            <person name="Do Choi Y."/>
            <person name="Park B.S."/>
            <person name="van Deynze A."/>
            <person name="Ashrafi H."/>
            <person name="Hill T."/>
            <person name="Kim W.T."/>
            <person name="Pai H.S."/>
            <person name="Ahn H.K."/>
            <person name="Yeam I."/>
            <person name="Giovannoni J.J."/>
            <person name="Rose J.K."/>
            <person name="Sorensen I."/>
            <person name="Lee S.J."/>
            <person name="Kim R.W."/>
            <person name="Choi I.Y."/>
            <person name="Choi B.S."/>
            <person name="Lim J.S."/>
            <person name="Lee Y.H."/>
            <person name="Choi D."/>
        </authorList>
    </citation>
    <scope>NUCLEOTIDE SEQUENCE [LARGE SCALE GENOMIC DNA]</scope>
    <source>
        <strain evidence="3">cv. CM334</strain>
    </source>
</reference>
<dbReference type="AlphaFoldDB" id="A0A2G2Z371"/>
<keyword evidence="3" id="KW-1185">Reference proteome</keyword>
<gene>
    <name evidence="2" type="ORF">T459_19994</name>
</gene>
<protein>
    <submittedName>
        <fullName evidence="2">Uncharacterized protein</fullName>
    </submittedName>
</protein>
<evidence type="ECO:0000313" key="3">
    <source>
        <dbReference type="Proteomes" id="UP000222542"/>
    </source>
</evidence>
<evidence type="ECO:0000256" key="1">
    <source>
        <dbReference type="SAM" id="Phobius"/>
    </source>
</evidence>
<proteinExistence type="predicted"/>
<name>A0A2G2Z371_CAPAN</name>
<comment type="caution">
    <text evidence="2">The sequence shown here is derived from an EMBL/GenBank/DDBJ whole genome shotgun (WGS) entry which is preliminary data.</text>
</comment>
<sequence>MKEAGHKNSRRNLKICCGVTLLLSITLIIVSITLFHTVLKPKKPQITLHPISLDEIESQIFSRLSSNVTLRLRLIITIKNPNYGSFKYKDSIASLIYHGNNSVGEIVIEHGTVPSKGELNINSYANIIGEKIITSTYFVKDIEAGSLNMTSNLTLHGKVKVLKVFKIHATVTSHCDISVLVHSLAIKLRCHSKVRL</sequence>
<dbReference type="EMBL" id="AYRZ02000007">
    <property type="protein sequence ID" value="PHT76472.1"/>
    <property type="molecule type" value="Genomic_DNA"/>
</dbReference>
<keyword evidence="1" id="KW-0812">Transmembrane</keyword>
<reference evidence="2 3" key="2">
    <citation type="journal article" date="2017" name="Genome Biol.">
        <title>New reference genome sequences of hot pepper reveal the massive evolution of plant disease-resistance genes by retroduplication.</title>
        <authorList>
            <person name="Kim S."/>
            <person name="Park J."/>
            <person name="Yeom S.I."/>
            <person name="Kim Y.M."/>
            <person name="Seo E."/>
            <person name="Kim K.T."/>
            <person name="Kim M.S."/>
            <person name="Lee J.M."/>
            <person name="Cheong K."/>
            <person name="Shin H.S."/>
            <person name="Kim S.B."/>
            <person name="Han K."/>
            <person name="Lee J."/>
            <person name="Park M."/>
            <person name="Lee H.A."/>
            <person name="Lee H.Y."/>
            <person name="Lee Y."/>
            <person name="Oh S."/>
            <person name="Lee J.H."/>
            <person name="Choi E."/>
            <person name="Choi E."/>
            <person name="Lee S.E."/>
            <person name="Jeon J."/>
            <person name="Kim H."/>
            <person name="Choi G."/>
            <person name="Song H."/>
            <person name="Lee J."/>
            <person name="Lee S.C."/>
            <person name="Kwon J.K."/>
            <person name="Lee H.Y."/>
            <person name="Koo N."/>
            <person name="Hong Y."/>
            <person name="Kim R.W."/>
            <person name="Kang W.H."/>
            <person name="Huh J.H."/>
            <person name="Kang B.C."/>
            <person name="Yang T.J."/>
            <person name="Lee Y.H."/>
            <person name="Bennetzen J.L."/>
            <person name="Choi D."/>
        </authorList>
    </citation>
    <scope>NUCLEOTIDE SEQUENCE [LARGE SCALE GENOMIC DNA]</scope>
    <source>
        <strain evidence="3">cv. CM334</strain>
    </source>
</reference>
<dbReference type="Gramene" id="PHT76472">
    <property type="protein sequence ID" value="PHT76472"/>
    <property type="gene ID" value="T459_19994"/>
</dbReference>
<keyword evidence="1" id="KW-0472">Membrane</keyword>
<feature type="transmembrane region" description="Helical" evidence="1">
    <location>
        <begin position="12"/>
        <end position="35"/>
    </location>
</feature>
<dbReference type="PANTHER" id="PTHR31852">
    <property type="entry name" value="LATE EMBRYOGENESIS ABUNDANT (LEA) HYDROXYPROLINE-RICH GLYCOPROTEIN FAMILY"/>
    <property type="match status" value="1"/>
</dbReference>
<dbReference type="Gene3D" id="2.60.40.1820">
    <property type="match status" value="1"/>
</dbReference>
<accession>A0A2G2Z371</accession>
<dbReference type="InterPro" id="IPR055301">
    <property type="entry name" value="Lea14-like_2"/>
</dbReference>
<dbReference type="OMA" id="IFKFPAT"/>
<dbReference type="OrthoDB" id="674678at2759"/>
<organism evidence="2 3">
    <name type="scientific">Capsicum annuum</name>
    <name type="common">Capsicum pepper</name>
    <dbReference type="NCBI Taxonomy" id="4072"/>
    <lineage>
        <taxon>Eukaryota</taxon>
        <taxon>Viridiplantae</taxon>
        <taxon>Streptophyta</taxon>
        <taxon>Embryophyta</taxon>
        <taxon>Tracheophyta</taxon>
        <taxon>Spermatophyta</taxon>
        <taxon>Magnoliopsida</taxon>
        <taxon>eudicotyledons</taxon>
        <taxon>Gunneridae</taxon>
        <taxon>Pentapetalae</taxon>
        <taxon>asterids</taxon>
        <taxon>lamiids</taxon>
        <taxon>Solanales</taxon>
        <taxon>Solanaceae</taxon>
        <taxon>Solanoideae</taxon>
        <taxon>Capsiceae</taxon>
        <taxon>Capsicum</taxon>
    </lineage>
</organism>
<keyword evidence="1" id="KW-1133">Transmembrane helix</keyword>
<evidence type="ECO:0000313" key="2">
    <source>
        <dbReference type="EMBL" id="PHT76472.1"/>
    </source>
</evidence>
<dbReference type="Proteomes" id="UP000222542">
    <property type="component" value="Unassembled WGS sequence"/>
</dbReference>